<evidence type="ECO:0000256" key="7">
    <source>
        <dbReference type="ARBA" id="ARBA00022840"/>
    </source>
</evidence>
<keyword evidence="3" id="KW-0235">DNA replication</keyword>
<keyword evidence="7" id="KW-0067">ATP-binding</keyword>
<dbReference type="InterPro" id="IPR003593">
    <property type="entry name" value="AAA+_ATPase"/>
</dbReference>
<comment type="caution">
    <text evidence="13">The sequence shown here is derived from an EMBL/GenBank/DDBJ whole genome shotgun (WGS) entry which is preliminary data.</text>
</comment>
<dbReference type="PANTHER" id="PTHR30153">
    <property type="entry name" value="REPLICATIVE DNA HELICASE DNAB"/>
    <property type="match status" value="1"/>
</dbReference>
<dbReference type="SMART" id="SM00382">
    <property type="entry name" value="AAA"/>
    <property type="match status" value="1"/>
</dbReference>
<evidence type="ECO:0000256" key="4">
    <source>
        <dbReference type="ARBA" id="ARBA00022741"/>
    </source>
</evidence>
<keyword evidence="6 13" id="KW-0347">Helicase</keyword>
<organism evidence="13 14">
    <name type="scientific">Mycolicibacterium sphagni</name>
    <dbReference type="NCBI Taxonomy" id="1786"/>
    <lineage>
        <taxon>Bacteria</taxon>
        <taxon>Bacillati</taxon>
        <taxon>Actinomycetota</taxon>
        <taxon>Actinomycetes</taxon>
        <taxon>Mycobacteriales</taxon>
        <taxon>Mycobacteriaceae</taxon>
        <taxon>Mycolicibacterium</taxon>
    </lineage>
</organism>
<keyword evidence="14" id="KW-1185">Reference proteome</keyword>
<dbReference type="PROSITE" id="PS51199">
    <property type="entry name" value="SF4_HELICASE"/>
    <property type="match status" value="1"/>
</dbReference>
<dbReference type="Pfam" id="PF00772">
    <property type="entry name" value="DnaB"/>
    <property type="match status" value="1"/>
</dbReference>
<dbReference type="EMBL" id="NOZR01000003">
    <property type="protein sequence ID" value="OYN81723.1"/>
    <property type="molecule type" value="Genomic_DNA"/>
</dbReference>
<accession>A0A255E101</accession>
<dbReference type="InterPro" id="IPR036185">
    <property type="entry name" value="DNA_heli_DnaB-like_N_sf"/>
</dbReference>
<dbReference type="GO" id="GO:0005829">
    <property type="term" value="C:cytosol"/>
    <property type="evidence" value="ECO:0007669"/>
    <property type="project" value="TreeGrafter"/>
</dbReference>
<keyword evidence="5" id="KW-0378">Hydrolase</keyword>
<dbReference type="GO" id="GO:0003677">
    <property type="term" value="F:DNA binding"/>
    <property type="evidence" value="ECO:0007669"/>
    <property type="project" value="UniProtKB-KW"/>
</dbReference>
<proteinExistence type="inferred from homology"/>
<dbReference type="GO" id="GO:0006269">
    <property type="term" value="P:DNA replication, synthesis of primer"/>
    <property type="evidence" value="ECO:0007669"/>
    <property type="project" value="UniProtKB-KW"/>
</dbReference>
<evidence type="ECO:0000256" key="6">
    <source>
        <dbReference type="ARBA" id="ARBA00022806"/>
    </source>
</evidence>
<dbReference type="GO" id="GO:0016787">
    <property type="term" value="F:hydrolase activity"/>
    <property type="evidence" value="ECO:0007669"/>
    <property type="project" value="UniProtKB-KW"/>
</dbReference>
<dbReference type="Gene3D" id="1.10.860.10">
    <property type="entry name" value="DNAb Helicase, Chain A"/>
    <property type="match status" value="1"/>
</dbReference>
<keyword evidence="9" id="KW-0413">Isomerase</keyword>
<evidence type="ECO:0000313" key="14">
    <source>
        <dbReference type="Proteomes" id="UP000216063"/>
    </source>
</evidence>
<name>A0A255E101_9MYCO</name>
<dbReference type="InterPro" id="IPR027417">
    <property type="entry name" value="P-loop_NTPase"/>
</dbReference>
<reference evidence="13 14" key="1">
    <citation type="submission" date="2017-07" db="EMBL/GenBank/DDBJ databases">
        <title>The new phylogeny of genus Mycobacterium.</title>
        <authorList>
            <person name="Tortoli E."/>
            <person name="Trovato A."/>
            <person name="Cirillo D.M."/>
        </authorList>
    </citation>
    <scope>NUCLEOTIDE SEQUENCE [LARGE SCALE GENOMIC DNA]</scope>
    <source>
        <strain evidence="13 14">ATCC 33027</strain>
    </source>
</reference>
<gene>
    <name evidence="13" type="ORF">CG716_05040</name>
</gene>
<dbReference type="SUPFAM" id="SSF48024">
    <property type="entry name" value="N-terminal domain of DnaB helicase"/>
    <property type="match status" value="1"/>
</dbReference>
<keyword evidence="2" id="KW-0639">Primosome</keyword>
<dbReference type="GO" id="GO:0043139">
    <property type="term" value="F:5'-3' DNA helicase activity"/>
    <property type="evidence" value="ECO:0007669"/>
    <property type="project" value="UniProtKB-EC"/>
</dbReference>
<dbReference type="InterPro" id="IPR007694">
    <property type="entry name" value="DNA_helicase_DnaB-like_C"/>
</dbReference>
<feature type="domain" description="SF4 helicase" evidence="12">
    <location>
        <begin position="170"/>
        <end position="421"/>
    </location>
</feature>
<dbReference type="EC" id="5.6.2.3" evidence="10"/>
<dbReference type="OrthoDB" id="9773982at2"/>
<evidence type="ECO:0000256" key="8">
    <source>
        <dbReference type="ARBA" id="ARBA00023125"/>
    </source>
</evidence>
<keyword evidence="4" id="KW-0547">Nucleotide-binding</keyword>
<dbReference type="InterPro" id="IPR007693">
    <property type="entry name" value="DNA_helicase_DnaB-like_N"/>
</dbReference>
<dbReference type="GO" id="GO:0005524">
    <property type="term" value="F:ATP binding"/>
    <property type="evidence" value="ECO:0007669"/>
    <property type="project" value="UniProtKB-KW"/>
</dbReference>
<evidence type="ECO:0000259" key="12">
    <source>
        <dbReference type="PROSITE" id="PS51199"/>
    </source>
</evidence>
<comment type="catalytic activity">
    <reaction evidence="11">
        <text>ATP + H2O = ADP + phosphate + H(+)</text>
        <dbReference type="Rhea" id="RHEA:13065"/>
        <dbReference type="ChEBI" id="CHEBI:15377"/>
        <dbReference type="ChEBI" id="CHEBI:15378"/>
        <dbReference type="ChEBI" id="CHEBI:30616"/>
        <dbReference type="ChEBI" id="CHEBI:43474"/>
        <dbReference type="ChEBI" id="CHEBI:456216"/>
        <dbReference type="EC" id="5.6.2.3"/>
    </reaction>
</comment>
<dbReference type="InterPro" id="IPR016136">
    <property type="entry name" value="DNA_helicase_N/primase_C"/>
</dbReference>
<dbReference type="SUPFAM" id="SSF52540">
    <property type="entry name" value="P-loop containing nucleoside triphosphate hydrolases"/>
    <property type="match status" value="1"/>
</dbReference>
<comment type="similarity">
    <text evidence="1">Belongs to the helicase family. DnaB subfamily.</text>
</comment>
<evidence type="ECO:0000256" key="9">
    <source>
        <dbReference type="ARBA" id="ARBA00023235"/>
    </source>
</evidence>
<evidence type="ECO:0000256" key="10">
    <source>
        <dbReference type="ARBA" id="ARBA00044969"/>
    </source>
</evidence>
<dbReference type="GO" id="GO:1990077">
    <property type="term" value="C:primosome complex"/>
    <property type="evidence" value="ECO:0007669"/>
    <property type="project" value="UniProtKB-KW"/>
</dbReference>
<keyword evidence="8" id="KW-0238">DNA-binding</keyword>
<dbReference type="Pfam" id="PF03796">
    <property type="entry name" value="DnaB_C"/>
    <property type="match status" value="1"/>
</dbReference>
<protein>
    <recommendedName>
        <fullName evidence="10">DNA 5'-3' helicase</fullName>
        <ecNumber evidence="10">5.6.2.3</ecNumber>
    </recommendedName>
</protein>
<evidence type="ECO:0000256" key="1">
    <source>
        <dbReference type="ARBA" id="ARBA00008428"/>
    </source>
</evidence>
<evidence type="ECO:0000256" key="2">
    <source>
        <dbReference type="ARBA" id="ARBA00022515"/>
    </source>
</evidence>
<evidence type="ECO:0000313" key="13">
    <source>
        <dbReference type="EMBL" id="OYN81723.1"/>
    </source>
</evidence>
<evidence type="ECO:0000256" key="5">
    <source>
        <dbReference type="ARBA" id="ARBA00022801"/>
    </source>
</evidence>
<dbReference type="PANTHER" id="PTHR30153:SF2">
    <property type="entry name" value="REPLICATIVE DNA HELICASE"/>
    <property type="match status" value="1"/>
</dbReference>
<evidence type="ECO:0000256" key="3">
    <source>
        <dbReference type="ARBA" id="ARBA00022705"/>
    </source>
</evidence>
<evidence type="ECO:0000256" key="11">
    <source>
        <dbReference type="ARBA" id="ARBA00048954"/>
    </source>
</evidence>
<dbReference type="Gene3D" id="3.40.50.300">
    <property type="entry name" value="P-loop containing nucleotide triphosphate hydrolases"/>
    <property type="match status" value="1"/>
</dbReference>
<dbReference type="Proteomes" id="UP000216063">
    <property type="component" value="Unassembled WGS sequence"/>
</dbReference>
<dbReference type="AlphaFoldDB" id="A0A255E101"/>
<sequence>MSEPMPPHDLAAEQCVIGSLLMSQAALNTVATMLTVSDFYRPVHGEIFAAALALVAAGEPVDAMTVARELETRGQLAKIGGAPYLLTCIEVTPTAYNVSSYAQIVLDKAQLRRLSELGTRLKQLAYTEASTSDDVHALMSQGEKFFREQYEPDRASLTFDLLADSWEEWLASSESVIPTPWPSLNDSLNGGLRRGALYCIAARPGVGKSVAALQIAGHTSHWGFHSAVFSMEMSRDEVMSRRIADGAGVNFSHIMRKKLDLEERARIDRWLKENRTLPFEVNDRSRQTVEQIVSHARSMAKVDVLVVDYLQLMAATDKKASREQQVAHMSRELKIAAKELNVAIVACSQLNRGPLQGGKVRAPNIGDLRESGAIEQDCDVVLLLHNDEDDPGILQMIVGKNRNGRMGDLALSFEGHYQRIS</sequence>